<organism evidence="1 2">
    <name type="scientific">Dactylosporangium salmoneum</name>
    <dbReference type="NCBI Taxonomy" id="53361"/>
    <lineage>
        <taxon>Bacteria</taxon>
        <taxon>Bacillati</taxon>
        <taxon>Actinomycetota</taxon>
        <taxon>Actinomycetes</taxon>
        <taxon>Micromonosporales</taxon>
        <taxon>Micromonosporaceae</taxon>
        <taxon>Dactylosporangium</taxon>
    </lineage>
</organism>
<name>A0ABN3G6E1_9ACTN</name>
<dbReference type="EMBL" id="BAAARV010000024">
    <property type="protein sequence ID" value="GAA2345207.1"/>
    <property type="molecule type" value="Genomic_DNA"/>
</dbReference>
<keyword evidence="2" id="KW-1185">Reference proteome</keyword>
<accession>A0ABN3G6E1</accession>
<gene>
    <name evidence="1" type="ORF">GCM10010170_031250</name>
</gene>
<proteinExistence type="predicted"/>
<protein>
    <submittedName>
        <fullName evidence="1">Uncharacterized protein</fullName>
    </submittedName>
</protein>
<sequence>MTLVLPSGTVVDTAARDGCAAHASASRTCGIGMTRATGHTYHHLLELLDRITASD</sequence>
<dbReference type="Proteomes" id="UP001501444">
    <property type="component" value="Unassembled WGS sequence"/>
</dbReference>
<reference evidence="1 2" key="1">
    <citation type="journal article" date="2019" name="Int. J. Syst. Evol. Microbiol.">
        <title>The Global Catalogue of Microorganisms (GCM) 10K type strain sequencing project: providing services to taxonomists for standard genome sequencing and annotation.</title>
        <authorList>
            <consortium name="The Broad Institute Genomics Platform"/>
            <consortium name="The Broad Institute Genome Sequencing Center for Infectious Disease"/>
            <person name="Wu L."/>
            <person name="Ma J."/>
        </authorList>
    </citation>
    <scope>NUCLEOTIDE SEQUENCE [LARGE SCALE GENOMIC DNA]</scope>
    <source>
        <strain evidence="1 2">JCM 3272</strain>
    </source>
</reference>
<comment type="caution">
    <text evidence="1">The sequence shown here is derived from an EMBL/GenBank/DDBJ whole genome shotgun (WGS) entry which is preliminary data.</text>
</comment>
<evidence type="ECO:0000313" key="1">
    <source>
        <dbReference type="EMBL" id="GAA2345207.1"/>
    </source>
</evidence>
<dbReference type="RefSeq" id="WP_344613086.1">
    <property type="nucleotide sequence ID" value="NZ_BAAARV010000024.1"/>
</dbReference>
<evidence type="ECO:0000313" key="2">
    <source>
        <dbReference type="Proteomes" id="UP001501444"/>
    </source>
</evidence>